<organism evidence="1 2">
    <name type="scientific">Flavobacterium terrigena</name>
    <dbReference type="NCBI Taxonomy" id="402734"/>
    <lineage>
        <taxon>Bacteria</taxon>
        <taxon>Pseudomonadati</taxon>
        <taxon>Bacteroidota</taxon>
        <taxon>Flavobacteriia</taxon>
        <taxon>Flavobacteriales</taxon>
        <taxon>Flavobacteriaceae</taxon>
        <taxon>Flavobacterium</taxon>
    </lineage>
</organism>
<protein>
    <submittedName>
        <fullName evidence="1">Uncharacterized protein</fullName>
    </submittedName>
</protein>
<dbReference type="AlphaFoldDB" id="A0A1H6ULS7"/>
<accession>A0A1H6ULS7</accession>
<reference evidence="2" key="1">
    <citation type="submission" date="2016-10" db="EMBL/GenBank/DDBJ databases">
        <authorList>
            <person name="Varghese N."/>
            <person name="Submissions S."/>
        </authorList>
    </citation>
    <scope>NUCLEOTIDE SEQUENCE [LARGE SCALE GENOMIC DNA]</scope>
    <source>
        <strain evidence="2">DSM 17934</strain>
    </source>
</reference>
<sequence length="91" mass="10620">MGELKRKEMELINSIPSLCYMDDRIFHKVLSRKSTARQKFEAIKSGYSPESTPNYGLTLKQKGIWNTAFGLYKSKIKFLWQSQMLTEIEPN</sequence>
<dbReference type="EMBL" id="FNYA01000004">
    <property type="protein sequence ID" value="SEI91674.1"/>
    <property type="molecule type" value="Genomic_DNA"/>
</dbReference>
<dbReference type="Proteomes" id="UP000199702">
    <property type="component" value="Unassembled WGS sequence"/>
</dbReference>
<name>A0A1H6ULS7_9FLAO</name>
<proteinExistence type="predicted"/>
<dbReference type="STRING" id="402734.SAMN05660918_1912"/>
<keyword evidence="2" id="KW-1185">Reference proteome</keyword>
<evidence type="ECO:0000313" key="1">
    <source>
        <dbReference type="EMBL" id="SEI91674.1"/>
    </source>
</evidence>
<gene>
    <name evidence="1" type="ORF">SAMN05660918_1912</name>
</gene>
<evidence type="ECO:0000313" key="2">
    <source>
        <dbReference type="Proteomes" id="UP000199702"/>
    </source>
</evidence>